<dbReference type="InterPro" id="IPR035952">
    <property type="entry name" value="Rhomboid-like_sf"/>
</dbReference>
<proteinExistence type="predicted"/>
<feature type="transmembrane region" description="Helical" evidence="5">
    <location>
        <begin position="106"/>
        <end position="124"/>
    </location>
</feature>
<dbReference type="GO" id="GO:0004252">
    <property type="term" value="F:serine-type endopeptidase activity"/>
    <property type="evidence" value="ECO:0007669"/>
    <property type="project" value="InterPro"/>
</dbReference>
<dbReference type="GO" id="GO:0016020">
    <property type="term" value="C:membrane"/>
    <property type="evidence" value="ECO:0007669"/>
    <property type="project" value="UniProtKB-SubCell"/>
</dbReference>
<comment type="caution">
    <text evidence="7">The sequence shown here is derived from an EMBL/GenBank/DDBJ whole genome shotgun (WGS) entry which is preliminary data.</text>
</comment>
<keyword evidence="3 5" id="KW-1133">Transmembrane helix</keyword>
<accession>A0A538TQN8</accession>
<gene>
    <name evidence="7" type="ORF">E6K79_03510</name>
</gene>
<evidence type="ECO:0000313" key="7">
    <source>
        <dbReference type="EMBL" id="TMQ65946.1"/>
    </source>
</evidence>
<evidence type="ECO:0000256" key="2">
    <source>
        <dbReference type="ARBA" id="ARBA00022692"/>
    </source>
</evidence>
<dbReference type="PANTHER" id="PTHR43731">
    <property type="entry name" value="RHOMBOID PROTEASE"/>
    <property type="match status" value="1"/>
</dbReference>
<dbReference type="PANTHER" id="PTHR43731:SF26">
    <property type="entry name" value="RHOMBOID-LIKE PROTEIN 10, CHLOROPLASTIC"/>
    <property type="match status" value="1"/>
</dbReference>
<dbReference type="AlphaFoldDB" id="A0A538TQN8"/>
<keyword evidence="2 5" id="KW-0812">Transmembrane</keyword>
<dbReference type="EMBL" id="VBOZ01000010">
    <property type="protein sequence ID" value="TMQ65946.1"/>
    <property type="molecule type" value="Genomic_DNA"/>
</dbReference>
<protein>
    <submittedName>
        <fullName evidence="7">Rhomboid family intramembrane serine protease</fullName>
    </submittedName>
</protein>
<dbReference type="Pfam" id="PF01694">
    <property type="entry name" value="Rhomboid"/>
    <property type="match status" value="1"/>
</dbReference>
<organism evidence="7 8">
    <name type="scientific">Eiseniibacteriota bacterium</name>
    <dbReference type="NCBI Taxonomy" id="2212470"/>
    <lineage>
        <taxon>Bacteria</taxon>
        <taxon>Candidatus Eiseniibacteriota</taxon>
    </lineage>
</organism>
<name>A0A538TQN8_UNCEI</name>
<evidence type="ECO:0000313" key="8">
    <source>
        <dbReference type="Proteomes" id="UP000317691"/>
    </source>
</evidence>
<feature type="transmembrane region" description="Helical" evidence="5">
    <location>
        <begin position="198"/>
        <end position="217"/>
    </location>
</feature>
<evidence type="ECO:0000256" key="3">
    <source>
        <dbReference type="ARBA" id="ARBA00022989"/>
    </source>
</evidence>
<dbReference type="InterPro" id="IPR050925">
    <property type="entry name" value="Rhomboid_protease_S54"/>
</dbReference>
<keyword evidence="7" id="KW-0645">Protease</keyword>
<dbReference type="PROSITE" id="PS51257">
    <property type="entry name" value="PROKAR_LIPOPROTEIN"/>
    <property type="match status" value="1"/>
</dbReference>
<dbReference type="GO" id="GO:0006508">
    <property type="term" value="P:proteolysis"/>
    <property type="evidence" value="ECO:0007669"/>
    <property type="project" value="UniProtKB-KW"/>
</dbReference>
<feature type="transmembrane region" description="Helical" evidence="5">
    <location>
        <begin position="74"/>
        <end position="94"/>
    </location>
</feature>
<dbReference type="InterPro" id="IPR022764">
    <property type="entry name" value="Peptidase_S54_rhomboid_dom"/>
</dbReference>
<dbReference type="Proteomes" id="UP000317691">
    <property type="component" value="Unassembled WGS sequence"/>
</dbReference>
<dbReference type="Gene3D" id="1.20.1540.10">
    <property type="entry name" value="Rhomboid-like"/>
    <property type="match status" value="1"/>
</dbReference>
<dbReference type="SUPFAM" id="SSF144091">
    <property type="entry name" value="Rhomboid-like"/>
    <property type="match status" value="1"/>
</dbReference>
<sequence>MIPIRDINPSGRFPAVTVAIILACTAAFLLELSFGSSLNRFVLAFALVPRNITYGLETKTLGFESIVAPFFTSMFLHGGWLHLIGNMWFLWIFGDNIEDTLGHFRYVLFYLLCGLAAGLTHYYLSPLSPVPTIGASGAIAGVLGAYLVRFPNARVVTLVPLGFFLQMMELPAWLMLGLWFVAQAIGGFVTLGAAGGGVAWWAHVGGFLAGIVLVRVLQPPQVMV</sequence>
<evidence type="ECO:0000259" key="6">
    <source>
        <dbReference type="Pfam" id="PF01694"/>
    </source>
</evidence>
<keyword evidence="4 5" id="KW-0472">Membrane</keyword>
<dbReference type="FunFam" id="1.20.1540.10:FF:000027">
    <property type="entry name" value="Rhomboid family intramembrane serine protease"/>
    <property type="match status" value="1"/>
</dbReference>
<feature type="domain" description="Peptidase S54 rhomboid" evidence="6">
    <location>
        <begin position="69"/>
        <end position="217"/>
    </location>
</feature>
<evidence type="ECO:0000256" key="1">
    <source>
        <dbReference type="ARBA" id="ARBA00004141"/>
    </source>
</evidence>
<reference evidence="7 8" key="1">
    <citation type="journal article" date="2019" name="Nat. Microbiol.">
        <title>Mediterranean grassland soil C-N compound turnover is dependent on rainfall and depth, and is mediated by genomically divergent microorganisms.</title>
        <authorList>
            <person name="Diamond S."/>
            <person name="Andeer P.F."/>
            <person name="Li Z."/>
            <person name="Crits-Christoph A."/>
            <person name="Burstein D."/>
            <person name="Anantharaman K."/>
            <person name="Lane K.R."/>
            <person name="Thomas B.C."/>
            <person name="Pan C."/>
            <person name="Northen T.R."/>
            <person name="Banfield J.F."/>
        </authorList>
    </citation>
    <scope>NUCLEOTIDE SEQUENCE [LARGE SCALE GENOMIC DNA]</scope>
    <source>
        <strain evidence="7">WS_9</strain>
    </source>
</reference>
<feature type="transmembrane region" description="Helical" evidence="5">
    <location>
        <begin position="12"/>
        <end position="30"/>
    </location>
</feature>
<keyword evidence="7" id="KW-0378">Hydrolase</keyword>
<feature type="transmembrane region" description="Helical" evidence="5">
    <location>
        <begin position="130"/>
        <end position="149"/>
    </location>
</feature>
<comment type="subcellular location">
    <subcellularLocation>
        <location evidence="1">Membrane</location>
        <topology evidence="1">Multi-pass membrane protein</topology>
    </subcellularLocation>
</comment>
<evidence type="ECO:0000256" key="5">
    <source>
        <dbReference type="SAM" id="Phobius"/>
    </source>
</evidence>
<evidence type="ECO:0000256" key="4">
    <source>
        <dbReference type="ARBA" id="ARBA00023136"/>
    </source>
</evidence>